<organism evidence="1 2">
    <name type="scientific">Trichormus variabilis NIES-23</name>
    <dbReference type="NCBI Taxonomy" id="1973479"/>
    <lineage>
        <taxon>Bacteria</taxon>
        <taxon>Bacillati</taxon>
        <taxon>Cyanobacteriota</taxon>
        <taxon>Cyanophyceae</taxon>
        <taxon>Nostocales</taxon>
        <taxon>Nostocaceae</taxon>
        <taxon>Trichormus</taxon>
    </lineage>
</organism>
<name>A0A1Z4KRB8_ANAVA</name>
<evidence type="ECO:0000313" key="1">
    <source>
        <dbReference type="EMBL" id="BAY71482.1"/>
    </source>
</evidence>
<proteinExistence type="predicted"/>
<dbReference type="Proteomes" id="UP000217507">
    <property type="component" value="Chromosome"/>
</dbReference>
<protein>
    <submittedName>
        <fullName evidence="1">Uncharacterized protein</fullName>
    </submittedName>
</protein>
<dbReference type="EMBL" id="AP018216">
    <property type="protein sequence ID" value="BAY71482.1"/>
    <property type="molecule type" value="Genomic_DNA"/>
</dbReference>
<dbReference type="AlphaFoldDB" id="A0A1Z4KRB8"/>
<evidence type="ECO:0000313" key="2">
    <source>
        <dbReference type="Proteomes" id="UP000217507"/>
    </source>
</evidence>
<reference evidence="1 2" key="1">
    <citation type="submission" date="2017-06" db="EMBL/GenBank/DDBJ databases">
        <title>Genome sequencing of cyanobaciteial culture collection at National Institute for Environmental Studies (NIES).</title>
        <authorList>
            <person name="Hirose Y."/>
            <person name="Shimura Y."/>
            <person name="Fujisawa T."/>
            <person name="Nakamura Y."/>
            <person name="Kawachi M."/>
        </authorList>
    </citation>
    <scope>NUCLEOTIDE SEQUENCE [LARGE SCALE GENOMIC DNA]</scope>
    <source>
        <strain evidence="1 2">NIES-23</strain>
    </source>
</reference>
<accession>A0A1Z4KRB8</accession>
<sequence>MPQTEAELERQLIERLTGLGYEPVTLRHPSQR</sequence>
<gene>
    <name evidence="1" type="ORF">NIES23_43000</name>
</gene>